<dbReference type="EMBL" id="FOXQ01000038">
    <property type="protein sequence ID" value="SFQ56519.1"/>
    <property type="molecule type" value="Genomic_DNA"/>
</dbReference>
<protein>
    <recommendedName>
        <fullName evidence="3">Nucleic acid-binding protein, contains PIN domain</fullName>
    </recommendedName>
</protein>
<dbReference type="InterPro" id="IPR021799">
    <property type="entry name" value="PIN-like_prokaryotic"/>
</dbReference>
<evidence type="ECO:0008006" key="3">
    <source>
        <dbReference type="Google" id="ProtNLM"/>
    </source>
</evidence>
<gene>
    <name evidence="1" type="ORF">SAMN05444277_1382</name>
</gene>
<dbReference type="OrthoDB" id="764457at2"/>
<name>A0A1I5ZJ60_9BACT</name>
<evidence type="ECO:0000313" key="1">
    <source>
        <dbReference type="EMBL" id="SFQ56519.1"/>
    </source>
</evidence>
<organism evidence="1 2">
    <name type="scientific">Parafilimonas terrae</name>
    <dbReference type="NCBI Taxonomy" id="1465490"/>
    <lineage>
        <taxon>Bacteria</taxon>
        <taxon>Pseudomonadati</taxon>
        <taxon>Bacteroidota</taxon>
        <taxon>Chitinophagia</taxon>
        <taxon>Chitinophagales</taxon>
        <taxon>Chitinophagaceae</taxon>
        <taxon>Parafilimonas</taxon>
    </lineage>
</organism>
<dbReference type="STRING" id="1465490.SAMN05444277_1382"/>
<reference evidence="1 2" key="1">
    <citation type="submission" date="2016-10" db="EMBL/GenBank/DDBJ databases">
        <authorList>
            <person name="de Groot N.N."/>
        </authorList>
    </citation>
    <scope>NUCLEOTIDE SEQUENCE [LARGE SCALE GENOMIC DNA]</scope>
    <source>
        <strain evidence="1 2">DSM 28286</strain>
    </source>
</reference>
<dbReference type="Pfam" id="PF11848">
    <property type="entry name" value="DUF3368"/>
    <property type="match status" value="1"/>
</dbReference>
<evidence type="ECO:0000313" key="2">
    <source>
        <dbReference type="Proteomes" id="UP000199031"/>
    </source>
</evidence>
<dbReference type="PANTHER" id="PTHR39550:SF1">
    <property type="entry name" value="SLL0658 PROTEIN"/>
    <property type="match status" value="1"/>
</dbReference>
<accession>A0A1I5ZJ60</accession>
<proteinExistence type="predicted"/>
<dbReference type="Proteomes" id="UP000199031">
    <property type="component" value="Unassembled WGS sequence"/>
</dbReference>
<sequence>MIVVSDTTPLSSLIHINRFNLLKELFRFVIIPSEVAAEINSMPVLASVIKANSSWINIAEVINKMKKEELMVVLDEGESAAIILAIERKADLILIDERKGKKIAGEYGFHTTGTLGILLQAKHRGLIKELKPDLLQLKYTYNFWMTDQLITQMLILAGEV</sequence>
<keyword evidence="2" id="KW-1185">Reference proteome</keyword>
<dbReference type="PANTHER" id="PTHR39550">
    <property type="entry name" value="SLL0658 PROTEIN"/>
    <property type="match status" value="1"/>
</dbReference>
<dbReference type="RefSeq" id="WP_090663377.1">
    <property type="nucleotide sequence ID" value="NZ_FOXQ01000038.1"/>
</dbReference>
<dbReference type="AlphaFoldDB" id="A0A1I5ZJ60"/>